<proteinExistence type="predicted"/>
<feature type="compositionally biased region" description="Polar residues" evidence="1">
    <location>
        <begin position="306"/>
        <end position="324"/>
    </location>
</feature>
<evidence type="ECO:0000256" key="1">
    <source>
        <dbReference type="SAM" id="MobiDB-lite"/>
    </source>
</evidence>
<dbReference type="EMBL" id="JALLPB020000070">
    <property type="protein sequence ID" value="KAL3822245.1"/>
    <property type="molecule type" value="Genomic_DNA"/>
</dbReference>
<feature type="compositionally biased region" description="Polar residues" evidence="1">
    <location>
        <begin position="62"/>
        <end position="80"/>
    </location>
</feature>
<feature type="compositionally biased region" description="Low complexity" evidence="1">
    <location>
        <begin position="463"/>
        <end position="477"/>
    </location>
</feature>
<organism evidence="2 3">
    <name type="scientific">Cyclostephanos tholiformis</name>
    <dbReference type="NCBI Taxonomy" id="382380"/>
    <lineage>
        <taxon>Eukaryota</taxon>
        <taxon>Sar</taxon>
        <taxon>Stramenopiles</taxon>
        <taxon>Ochrophyta</taxon>
        <taxon>Bacillariophyta</taxon>
        <taxon>Coscinodiscophyceae</taxon>
        <taxon>Thalassiosirophycidae</taxon>
        <taxon>Stephanodiscales</taxon>
        <taxon>Stephanodiscaceae</taxon>
        <taxon>Cyclostephanos</taxon>
    </lineage>
</organism>
<feature type="region of interest" description="Disordered" evidence="1">
    <location>
        <begin position="52"/>
        <end position="98"/>
    </location>
</feature>
<dbReference type="AlphaFoldDB" id="A0ABD3SCI3"/>
<dbReference type="Proteomes" id="UP001530377">
    <property type="component" value="Unassembled WGS sequence"/>
</dbReference>
<comment type="caution">
    <text evidence="2">The sequence shown here is derived from an EMBL/GenBank/DDBJ whole genome shotgun (WGS) entry which is preliminary data.</text>
</comment>
<accession>A0ABD3SCI3</accession>
<gene>
    <name evidence="2" type="ORF">ACHAXA_005878</name>
</gene>
<feature type="compositionally biased region" description="Polar residues" evidence="1">
    <location>
        <begin position="397"/>
        <end position="439"/>
    </location>
</feature>
<feature type="region of interest" description="Disordered" evidence="1">
    <location>
        <begin position="460"/>
        <end position="488"/>
    </location>
</feature>
<reference evidence="2 3" key="1">
    <citation type="submission" date="2024-10" db="EMBL/GenBank/DDBJ databases">
        <title>Updated reference genomes for cyclostephanoid diatoms.</title>
        <authorList>
            <person name="Roberts W.R."/>
            <person name="Alverson A.J."/>
        </authorList>
    </citation>
    <scope>NUCLEOTIDE SEQUENCE [LARGE SCALE GENOMIC DNA]</scope>
    <source>
        <strain evidence="2 3">AJA228-03</strain>
    </source>
</reference>
<feature type="region of interest" description="Disordered" evidence="1">
    <location>
        <begin position="291"/>
        <end position="370"/>
    </location>
</feature>
<sequence length="909" mass="100962">MKGGPLPPSPHLKSCLRQGTFSRGNITISGGGGASTKTHSSAPTQAMLQYQYDQSRQEEGYSTRSAASDPTMWSTYSPLSAPTVGGATRRNSGPATNDISDCIVEDSERLFTRISRLLVSQHMSASHHNDSSYATQLLHHHLPSVQQRMSFYINLQRNTAHLPMFPEPNEHHSLAITRYIEKIFGPILAQEVKNGTGNTSDIGQSSMSYAMQRYPQHYFIQSPQLDPSLVSYKQQSPYHRSTTYSFDTSRREQPMRYNIGEPMFPPPPTEECADIISPTYQVSTNHEIQPSISIHPSSDHHPVQRRNGNSTQLSITIPSPTSLPGSMLPTPMASNTSTKTKPIFQQPHSVTFASEKKSSSNTDTLRSGKLLEPQRYQMGPQSNSPMPQPSFAFPFNNNMQNNDPSQKIVSSGGCNASSNIQKSSQSLVGSCTDSISATGNERDNRQVFVDEKKGHIKSVNRGSIDTISESSSSSTSSVKYQPLTSKDMLPPMKPRETILYFPRTTKSACCDGVLNTSRLHSIQKRPPSYLQLYVKCERSEPFINKDLDIVTWYRNASDSRVTAERTLVVRGTTNMMELICGIVESFGLKSPHNDDVCENANNKGNEYSLDCYKGVCFVSDIKTTKCKETAKINLTPLPIPGLHYKYVDRSDDGNCKRNEKGIHKSSSVLSMDPYGLRRTLVAQLLDKSSLSPKSNNKEEEGTRDRLALVYCAPKRRAHVSLRSTHQGVLPETIYHFQLILEGIVNEDDLPSSFQSQTAIRCVGATGGVLGGSVIDTKEEIDELNRILWKGRDVIGLSTPKANQRENLEQIIDVLGVPLFDLAGNQTPKEFVVDRCLYNIYSGKLSMEVAQKTQDTVEAIEGTAEWLARRVDTLAKTLAACEDSYLAFENDKFDEFDAAVSRLEKKWIFA</sequence>
<keyword evidence="3" id="KW-1185">Reference proteome</keyword>
<evidence type="ECO:0000313" key="3">
    <source>
        <dbReference type="Proteomes" id="UP001530377"/>
    </source>
</evidence>
<protein>
    <submittedName>
        <fullName evidence="2">Uncharacterized protein</fullName>
    </submittedName>
</protein>
<feature type="compositionally biased region" description="Polar residues" evidence="1">
    <location>
        <begin position="89"/>
        <end position="98"/>
    </location>
</feature>
<name>A0ABD3SCI3_9STRA</name>
<evidence type="ECO:0000313" key="2">
    <source>
        <dbReference type="EMBL" id="KAL3822245.1"/>
    </source>
</evidence>
<feature type="region of interest" description="Disordered" evidence="1">
    <location>
        <begin position="397"/>
        <end position="446"/>
    </location>
</feature>